<feature type="region of interest" description="Disordered" evidence="1">
    <location>
        <begin position="179"/>
        <end position="205"/>
    </location>
</feature>
<evidence type="ECO:0000256" key="1">
    <source>
        <dbReference type="SAM" id="MobiDB-lite"/>
    </source>
</evidence>
<dbReference type="Proteomes" id="UP000823405">
    <property type="component" value="Unassembled WGS sequence"/>
</dbReference>
<keyword evidence="3" id="KW-1185">Reference proteome</keyword>
<feature type="region of interest" description="Disordered" evidence="1">
    <location>
        <begin position="670"/>
        <end position="702"/>
    </location>
</feature>
<dbReference type="AlphaFoldDB" id="A0A9P6UIT2"/>
<protein>
    <submittedName>
        <fullName evidence="2">Uncharacterized protein</fullName>
    </submittedName>
</protein>
<gene>
    <name evidence="2" type="ORF">BGZ97_002074</name>
</gene>
<dbReference type="OrthoDB" id="2399161at2759"/>
<feature type="compositionally biased region" description="Low complexity" evidence="1">
    <location>
        <begin position="130"/>
        <end position="146"/>
    </location>
</feature>
<feature type="compositionally biased region" description="Polar residues" evidence="1">
    <location>
        <begin position="180"/>
        <end position="190"/>
    </location>
</feature>
<sequence length="702" mass="76125">MLYERPLTRLTRAKLGLAFGSQTEQTPASNPPQPFPSASATTTSSASVSFSSAQDNQPPAAADLPHSQQQPQQLQLKLQKQQRKQRKQQPRQQGRVKKESVRQPVLPSPRPTKKISLSFVVGRASDDTADTANNNNNVSNNMAPNTPDYTSYSSSEQPSRPVSQERTRGGALSLLEVDTHSLNYSPSPYRTPTWSPESTSSSQQTDIALTQKLLKPKQEDSNFDPILTAAADAEDPLLSPLSLLSAVASVVGNRIGSPGLGNLDDLATCESLRSLSSTTPALKTLLSNLTTISQDSALTYVSREQGQPQSQQPISPQELATLSSCSVDTPSANSSTPGWAQPTVSPAIVPRKRGRPPKLNNSTPKPSSEGEHPSKLSALAPKPSPDGGTHKASRQRSNTPGSNSSSSSLRHTLSEIRPLLPVGDPSVTSSQTRNGQGQAGAFNNAKPTLRAPVPRLKHNRKPNPDGAIWSVAELAAETSTERRPARAIVYADELLKKMVEDNKICIMEPCFRNPVRGDLYCVGQPDGAGGRHEHGDICIHEKLGCHIVLAFRYRYQLRLDVTYLAWVTSINMATIPVSVLRDFSANREVLRQALEGEASMSEQYRLLSDAGYFASRKEDKRGGGQDNNVSATLNGWSIAYQNEVLMASKSNRLGFLQWVAQAYQMAKGEPHGHVVTKREPTDVAIKQEESGQATNKRLKSST</sequence>
<feature type="compositionally biased region" description="Low complexity" evidence="1">
    <location>
        <begin position="68"/>
        <end position="79"/>
    </location>
</feature>
<evidence type="ECO:0000313" key="3">
    <source>
        <dbReference type="Proteomes" id="UP000823405"/>
    </source>
</evidence>
<feature type="compositionally biased region" description="Low complexity" evidence="1">
    <location>
        <begin position="37"/>
        <end position="53"/>
    </location>
</feature>
<proteinExistence type="predicted"/>
<name>A0A9P6UIT2_9FUNG</name>
<feature type="compositionally biased region" description="Basic residues" evidence="1">
    <location>
        <begin position="80"/>
        <end position="89"/>
    </location>
</feature>
<reference evidence="2" key="1">
    <citation type="journal article" date="2020" name="Fungal Divers.">
        <title>Resolving the Mortierellaceae phylogeny through synthesis of multi-gene phylogenetics and phylogenomics.</title>
        <authorList>
            <person name="Vandepol N."/>
            <person name="Liber J."/>
            <person name="Desiro A."/>
            <person name="Na H."/>
            <person name="Kennedy M."/>
            <person name="Barry K."/>
            <person name="Grigoriev I.V."/>
            <person name="Miller A.N."/>
            <person name="O'Donnell K."/>
            <person name="Stajich J.E."/>
            <person name="Bonito G."/>
        </authorList>
    </citation>
    <scope>NUCLEOTIDE SEQUENCE</scope>
    <source>
        <strain evidence="2">NVP60</strain>
    </source>
</reference>
<feature type="compositionally biased region" description="Polar residues" evidence="1">
    <location>
        <begin position="426"/>
        <end position="436"/>
    </location>
</feature>
<accession>A0A9P6UIT2</accession>
<dbReference type="EMBL" id="JAAAIN010001442">
    <property type="protein sequence ID" value="KAG0303023.1"/>
    <property type="molecule type" value="Genomic_DNA"/>
</dbReference>
<feature type="region of interest" description="Disordered" evidence="1">
    <location>
        <begin position="1"/>
        <end position="167"/>
    </location>
</feature>
<comment type="caution">
    <text evidence="2">The sequence shown here is derived from an EMBL/GenBank/DDBJ whole genome shotgun (WGS) entry which is preliminary data.</text>
</comment>
<organism evidence="2 3">
    <name type="scientific">Linnemannia gamsii</name>
    <dbReference type="NCBI Taxonomy" id="64522"/>
    <lineage>
        <taxon>Eukaryota</taxon>
        <taxon>Fungi</taxon>
        <taxon>Fungi incertae sedis</taxon>
        <taxon>Mucoromycota</taxon>
        <taxon>Mortierellomycotina</taxon>
        <taxon>Mortierellomycetes</taxon>
        <taxon>Mortierellales</taxon>
        <taxon>Mortierellaceae</taxon>
        <taxon>Linnemannia</taxon>
    </lineage>
</organism>
<feature type="compositionally biased region" description="Basic and acidic residues" evidence="1">
    <location>
        <begin position="670"/>
        <end position="689"/>
    </location>
</feature>
<feature type="compositionally biased region" description="Polar residues" evidence="1">
    <location>
        <begin position="321"/>
        <end position="344"/>
    </location>
</feature>
<feature type="compositionally biased region" description="Polar residues" evidence="1">
    <location>
        <begin position="147"/>
        <end position="162"/>
    </location>
</feature>
<feature type="compositionally biased region" description="Low complexity" evidence="1">
    <location>
        <begin position="396"/>
        <end position="411"/>
    </location>
</feature>
<feature type="region of interest" description="Disordered" evidence="1">
    <location>
        <begin position="321"/>
        <end position="464"/>
    </location>
</feature>
<feature type="compositionally biased region" description="Low complexity" evidence="1">
    <location>
        <begin position="191"/>
        <end position="205"/>
    </location>
</feature>
<evidence type="ECO:0000313" key="2">
    <source>
        <dbReference type="EMBL" id="KAG0303023.1"/>
    </source>
</evidence>